<feature type="compositionally biased region" description="Polar residues" evidence="1">
    <location>
        <begin position="862"/>
        <end position="876"/>
    </location>
</feature>
<sequence>MEQFNVSSEQFKEETQMFDSVKQIIQKYLEKIIYGQKKFSNDFIYCYLIFLLEVKQSRKLYWLSFLMWRSKSKINQSVKQIQIIQTIQSIFEEEKLIIQKTQGHINPFYEGFISVIMFEQKIEIAHKLLDKCIGLKLLILNMMRQKLIVLQELIKLIENQQILLFQLRKILSQLAIVNEDSIDLIQIQIYYLQCLSFNESDIKISQLNQYKKSYLSEIRNIFQKDSCVAFIYYDLSANQCYFSKVSQYFERIFSVKNEDIIGKKIDSFIPSKIQVQHQSYIKDFLEEQQSQLLQDEGQFQQNESDQKINLTQEQKKNNSFRTQNANQTFQPICKMGKQMILCLNGKRNLVPVTIDLRINSLSYDQFGFTANIKKVKNAFDYIMYDSNNFEIIGLSKNINEYLFPDVHLKKINLATLFPFLQDSHTKKDDNSQNMGTDYFNSDRSTFRVVKQSEAESEIQNNNSNSRRSGTVNHSSYVHKKNLHLKKFDFVTILQQPRNKKYSTYNSSYTNSTRDQSIAKINVDKDLIFVYMEVKIFETKYKDVQNLNYLQISKVKMINPFESPQYIINFIKENIDLYLLSFTQQKIDRIISDLIKKSKQQIQELEQQQLTQLVPQQKQNNNNNDTKDQLQHYYTKNSSINFVHSNPNLESSQIQKDLNQSQTHKKANERESAGTFNQIIEEELSVSNKSDQNDEMNNENQNSFQNKRNQKQQSLAEISQNLEFFSNYQLPLISPDSTYFNMKQQHNESSSQLAFFNQTNLERQYQDNSQSMAQIPDQSLNEQTKGNFQKKNSSISNSNVRDLKQNQQKDQIQYQSTLESKFFSPRILSTNAPLESAKNLQSYSKLISSQSQQKFFSSDELKNTNLKRQQTFQNNKDANQDRSKNRRKRKNEEYRDDQLEFLQNDWLAFKQKGLKVLSKKNQMDEKRRVYELQVEIASTSKTKSSSSASAKRHLSKILSTDQRLPQMKVIQFIGLICFITIASVTLQQYFSVMNSIKNSQLDLEVLDWPSEFRSKLYYMVKYFNLNYLLNFNDFKFASDQAKAKYVTQIKANLFYSKDIIRNHLSKLDNSNPDRLIFQQLRTQTTQFIIPLYYNQSIISQTTSVVADQPGYVGAQVNISILYAALIFNQFCYWQSIGIGGRPEYFTIENQYNMVKAIIATEQNIIGVEQNEDNIINQQLNTLIGIIFSVSACCVGVILPLYTYIQIKKDKIVTLLSTFTNQKVNSLINDIYENYYNDKQFSKFQKNTPNNINFMKQPDSIKQNISQTTRLPKMSKLFCAFVLLIYIFIVSYPVIIKIITSNYLEQTSSNLNIAIQANSLKAYVGEIISINYHALVLKLYPQVKPMKLEWYMDYIDLLNSLSQSYENQVNNLTSDRYTLNRYNQANYNKIFYPLIENDICNVLSKNPQYIRNSTVFDVNNCQYIFNGFLKKGFQLSFKEFLTTIKEVSSIYSIPSNTQQYTSAQQNLFQTFNLKNFTDFQEYIEQTLDSMKYFIQDENQKYYNFIVQAQLGLIIYQMIVMVLIFVIGWYIFCLEMNKQINKTKKFLQIIDINTLIDNTYIVTFIKNNQNF</sequence>
<feature type="region of interest" description="Disordered" evidence="1">
    <location>
        <begin position="783"/>
        <end position="810"/>
    </location>
</feature>
<dbReference type="EMBL" id="GG662460">
    <property type="protein sequence ID" value="EAR84370.2"/>
    <property type="molecule type" value="Genomic_DNA"/>
</dbReference>
<keyword evidence="2" id="KW-1133">Transmembrane helix</keyword>
<dbReference type="PANTHER" id="PTHR31600:SF2">
    <property type="entry name" value="GAMETE ENRICHED GENE 10 PROTEIN-RELATED"/>
    <property type="match status" value="1"/>
</dbReference>
<feature type="compositionally biased region" description="Polar residues" evidence="1">
    <location>
        <begin position="703"/>
        <end position="713"/>
    </location>
</feature>
<keyword evidence="2 3" id="KW-0812">Transmembrane</keyword>
<dbReference type="KEGG" id="tet:TTHERM_00703620"/>
<feature type="compositionally biased region" description="Polar residues" evidence="1">
    <location>
        <begin position="783"/>
        <end position="799"/>
    </location>
</feature>
<dbReference type="GeneID" id="7823608"/>
<keyword evidence="4" id="KW-1185">Reference proteome</keyword>
<proteinExistence type="predicted"/>
<dbReference type="InterPro" id="IPR052994">
    <property type="entry name" value="Tiny_macrocysts_regulators"/>
</dbReference>
<dbReference type="Proteomes" id="UP000009168">
    <property type="component" value="Unassembled WGS sequence"/>
</dbReference>
<feature type="transmembrane region" description="Helical" evidence="2">
    <location>
        <begin position="1508"/>
        <end position="1529"/>
    </location>
</feature>
<dbReference type="RefSeq" id="XP_001032033.2">
    <property type="nucleotide sequence ID" value="XM_001032033.2"/>
</dbReference>
<evidence type="ECO:0000256" key="2">
    <source>
        <dbReference type="SAM" id="Phobius"/>
    </source>
</evidence>
<accession>Q22GG1</accession>
<evidence type="ECO:0000313" key="3">
    <source>
        <dbReference type="EMBL" id="EAR84370.2"/>
    </source>
</evidence>
<feature type="transmembrane region" description="Helical" evidence="2">
    <location>
        <begin position="1275"/>
        <end position="1298"/>
    </location>
</feature>
<keyword evidence="2" id="KW-0472">Membrane</keyword>
<dbReference type="HOGENOM" id="CLU_003064_0_0_1"/>
<dbReference type="PANTHER" id="PTHR31600">
    <property type="entry name" value="TINY MACROCYSTS PROTEIN B-RELATED"/>
    <property type="match status" value="1"/>
</dbReference>
<organism evidence="3 4">
    <name type="scientific">Tetrahymena thermophila (strain SB210)</name>
    <dbReference type="NCBI Taxonomy" id="312017"/>
    <lineage>
        <taxon>Eukaryota</taxon>
        <taxon>Sar</taxon>
        <taxon>Alveolata</taxon>
        <taxon>Ciliophora</taxon>
        <taxon>Intramacronucleata</taxon>
        <taxon>Oligohymenophorea</taxon>
        <taxon>Hymenostomatida</taxon>
        <taxon>Tetrahymenina</taxon>
        <taxon>Tetrahymenidae</taxon>
        <taxon>Tetrahymena</taxon>
    </lineage>
</organism>
<feature type="region of interest" description="Disordered" evidence="1">
    <location>
        <begin position="656"/>
        <end position="713"/>
    </location>
</feature>
<protein>
    <submittedName>
        <fullName evidence="3">Transmembrane protein, putative</fullName>
    </submittedName>
</protein>
<evidence type="ECO:0000313" key="4">
    <source>
        <dbReference type="Proteomes" id="UP000009168"/>
    </source>
</evidence>
<gene>
    <name evidence="3" type="ORF">TTHERM_00703620</name>
</gene>
<feature type="compositionally biased region" description="Polar residues" evidence="1">
    <location>
        <begin position="457"/>
        <end position="471"/>
    </location>
</feature>
<feature type="region of interest" description="Disordered" evidence="1">
    <location>
        <begin position="858"/>
        <end position="893"/>
    </location>
</feature>
<dbReference type="InParanoid" id="Q22GG1"/>
<name>Q22GG1_TETTS</name>
<feature type="transmembrane region" description="Helical" evidence="2">
    <location>
        <begin position="1181"/>
        <end position="1203"/>
    </location>
</feature>
<evidence type="ECO:0000256" key="1">
    <source>
        <dbReference type="SAM" id="MobiDB-lite"/>
    </source>
</evidence>
<feature type="region of interest" description="Disordered" evidence="1">
    <location>
        <begin position="451"/>
        <end position="471"/>
    </location>
</feature>
<reference evidence="4" key="1">
    <citation type="journal article" date="2006" name="PLoS Biol.">
        <title>Macronuclear genome sequence of the ciliate Tetrahymena thermophila, a model eukaryote.</title>
        <authorList>
            <person name="Eisen J.A."/>
            <person name="Coyne R.S."/>
            <person name="Wu M."/>
            <person name="Wu D."/>
            <person name="Thiagarajan M."/>
            <person name="Wortman J.R."/>
            <person name="Badger J.H."/>
            <person name="Ren Q."/>
            <person name="Amedeo P."/>
            <person name="Jones K.M."/>
            <person name="Tallon L.J."/>
            <person name="Delcher A.L."/>
            <person name="Salzberg S.L."/>
            <person name="Silva J.C."/>
            <person name="Haas B.J."/>
            <person name="Majoros W.H."/>
            <person name="Farzad M."/>
            <person name="Carlton J.M."/>
            <person name="Smith R.K. Jr."/>
            <person name="Garg J."/>
            <person name="Pearlman R.E."/>
            <person name="Karrer K.M."/>
            <person name="Sun L."/>
            <person name="Manning G."/>
            <person name="Elde N.C."/>
            <person name="Turkewitz A.P."/>
            <person name="Asai D.J."/>
            <person name="Wilkes D.E."/>
            <person name="Wang Y."/>
            <person name="Cai H."/>
            <person name="Collins K."/>
            <person name="Stewart B.A."/>
            <person name="Lee S.R."/>
            <person name="Wilamowska K."/>
            <person name="Weinberg Z."/>
            <person name="Ruzzo W.L."/>
            <person name="Wloga D."/>
            <person name="Gaertig J."/>
            <person name="Frankel J."/>
            <person name="Tsao C.-C."/>
            <person name="Gorovsky M.A."/>
            <person name="Keeling P.J."/>
            <person name="Waller R.F."/>
            <person name="Patron N.J."/>
            <person name="Cherry J.M."/>
            <person name="Stover N.A."/>
            <person name="Krieger C.J."/>
            <person name="del Toro C."/>
            <person name="Ryder H.F."/>
            <person name="Williamson S.C."/>
            <person name="Barbeau R.A."/>
            <person name="Hamilton E.P."/>
            <person name="Orias E."/>
        </authorList>
    </citation>
    <scope>NUCLEOTIDE SEQUENCE [LARGE SCALE GENOMIC DNA]</scope>
    <source>
        <strain evidence="4">SB210</strain>
    </source>
</reference>
<dbReference type="Gene3D" id="3.30.450.20">
    <property type="entry name" value="PAS domain"/>
    <property type="match status" value="1"/>
</dbReference>